<evidence type="ECO:0000313" key="2">
    <source>
        <dbReference type="Proteomes" id="UP000010290"/>
    </source>
</evidence>
<dbReference type="Proteomes" id="UP000010290">
    <property type="component" value="Chromosome"/>
</dbReference>
<dbReference type="RefSeq" id="WP_008915287.1">
    <property type="nucleotide sequence ID" value="NZ_CM001773.1"/>
</dbReference>
<dbReference type="AlphaFoldDB" id="K8WEZ6"/>
<evidence type="ECO:0008006" key="3">
    <source>
        <dbReference type="Google" id="ProtNLM"/>
    </source>
</evidence>
<evidence type="ECO:0000313" key="1">
    <source>
        <dbReference type="EMBL" id="EKT58491.1"/>
    </source>
</evidence>
<dbReference type="HOGENOM" id="CLU_149897_1_0_6"/>
<gene>
    <name evidence="1" type="ORF">OO7_07224</name>
</gene>
<keyword evidence="2" id="KW-1185">Reference proteome</keyword>
<comment type="caution">
    <text evidence="1">The sequence shown here is derived from an EMBL/GenBank/DDBJ whole genome shotgun (WGS) entry which is preliminary data.</text>
</comment>
<sequence length="130" mass="14994">MESKKKIYLLYKPGPTLGRGLFTEGDGSSFISRILHGNTVDNYLAALQEDIEQRNLDWQVYRDNTESDIHKLTIQNAKLLICIPGIKYQFNKHGFDKNNIIYLSAIEYASNETAPIIKRLMELDLLYPEK</sequence>
<reference evidence="1 2" key="1">
    <citation type="journal article" date="2012" name="BMC Genomics">
        <title>Comparative genomics of bacteria in the genus Providencia isolated from wild Drosophila melanogaster.</title>
        <authorList>
            <person name="Galac M.R."/>
            <person name="Lazzaro B.P."/>
        </authorList>
    </citation>
    <scope>NUCLEOTIDE SEQUENCE [LARGE SCALE GENOMIC DNA]</scope>
    <source>
        <strain evidence="1 2">DSM 19967</strain>
    </source>
</reference>
<dbReference type="EMBL" id="AKKN01000007">
    <property type="protein sequence ID" value="EKT58491.1"/>
    <property type="molecule type" value="Genomic_DNA"/>
</dbReference>
<dbReference type="PATRIC" id="fig|1141660.3.peg.1449"/>
<organism evidence="1 2">
    <name type="scientific">Providencia sneebia DSM 19967</name>
    <dbReference type="NCBI Taxonomy" id="1141660"/>
    <lineage>
        <taxon>Bacteria</taxon>
        <taxon>Pseudomonadati</taxon>
        <taxon>Pseudomonadota</taxon>
        <taxon>Gammaproteobacteria</taxon>
        <taxon>Enterobacterales</taxon>
        <taxon>Morganellaceae</taxon>
        <taxon>Providencia</taxon>
    </lineage>
</organism>
<name>K8WEZ6_9GAMM</name>
<accession>K8WEZ6</accession>
<proteinExistence type="predicted"/>
<protein>
    <recommendedName>
        <fullName evidence="3">Nitrogen fixation protein NifS</fullName>
    </recommendedName>
</protein>